<evidence type="ECO:0000256" key="1">
    <source>
        <dbReference type="SAM" id="SignalP"/>
    </source>
</evidence>
<dbReference type="EMBL" id="ML213631">
    <property type="protein sequence ID" value="TFK34489.1"/>
    <property type="molecule type" value="Genomic_DNA"/>
</dbReference>
<organism evidence="2 3">
    <name type="scientific">Crucibulum laeve</name>
    <dbReference type="NCBI Taxonomy" id="68775"/>
    <lineage>
        <taxon>Eukaryota</taxon>
        <taxon>Fungi</taxon>
        <taxon>Dikarya</taxon>
        <taxon>Basidiomycota</taxon>
        <taxon>Agaricomycotina</taxon>
        <taxon>Agaricomycetes</taxon>
        <taxon>Agaricomycetidae</taxon>
        <taxon>Agaricales</taxon>
        <taxon>Agaricineae</taxon>
        <taxon>Nidulariaceae</taxon>
        <taxon>Crucibulum</taxon>
    </lineage>
</organism>
<evidence type="ECO:0008006" key="4">
    <source>
        <dbReference type="Google" id="ProtNLM"/>
    </source>
</evidence>
<keyword evidence="3" id="KW-1185">Reference proteome</keyword>
<feature type="chain" id="PRO_5022738027" description="Secreted protein" evidence="1">
    <location>
        <begin position="21"/>
        <end position="98"/>
    </location>
</feature>
<accession>A0A5C3LMT7</accession>
<name>A0A5C3LMT7_9AGAR</name>
<dbReference type="Proteomes" id="UP000308652">
    <property type="component" value="Unassembled WGS sequence"/>
</dbReference>
<proteinExistence type="predicted"/>
<protein>
    <recommendedName>
        <fullName evidence="4">Secreted protein</fullName>
    </recommendedName>
</protein>
<dbReference type="AlphaFoldDB" id="A0A5C3LMT7"/>
<evidence type="ECO:0000313" key="2">
    <source>
        <dbReference type="EMBL" id="TFK34489.1"/>
    </source>
</evidence>
<keyword evidence="1" id="KW-0732">Signal</keyword>
<gene>
    <name evidence="2" type="ORF">BDQ12DRAFT_689688</name>
</gene>
<feature type="signal peptide" evidence="1">
    <location>
        <begin position="1"/>
        <end position="20"/>
    </location>
</feature>
<reference evidence="2 3" key="1">
    <citation type="journal article" date="2019" name="Nat. Ecol. Evol.">
        <title>Megaphylogeny resolves global patterns of mushroom evolution.</title>
        <authorList>
            <person name="Varga T."/>
            <person name="Krizsan K."/>
            <person name="Foldi C."/>
            <person name="Dima B."/>
            <person name="Sanchez-Garcia M."/>
            <person name="Sanchez-Ramirez S."/>
            <person name="Szollosi G.J."/>
            <person name="Szarkandi J.G."/>
            <person name="Papp V."/>
            <person name="Albert L."/>
            <person name="Andreopoulos W."/>
            <person name="Angelini C."/>
            <person name="Antonin V."/>
            <person name="Barry K.W."/>
            <person name="Bougher N.L."/>
            <person name="Buchanan P."/>
            <person name="Buyck B."/>
            <person name="Bense V."/>
            <person name="Catcheside P."/>
            <person name="Chovatia M."/>
            <person name="Cooper J."/>
            <person name="Damon W."/>
            <person name="Desjardin D."/>
            <person name="Finy P."/>
            <person name="Geml J."/>
            <person name="Haridas S."/>
            <person name="Hughes K."/>
            <person name="Justo A."/>
            <person name="Karasinski D."/>
            <person name="Kautmanova I."/>
            <person name="Kiss B."/>
            <person name="Kocsube S."/>
            <person name="Kotiranta H."/>
            <person name="LaButti K.M."/>
            <person name="Lechner B.E."/>
            <person name="Liimatainen K."/>
            <person name="Lipzen A."/>
            <person name="Lukacs Z."/>
            <person name="Mihaltcheva S."/>
            <person name="Morgado L.N."/>
            <person name="Niskanen T."/>
            <person name="Noordeloos M.E."/>
            <person name="Ohm R.A."/>
            <person name="Ortiz-Santana B."/>
            <person name="Ovrebo C."/>
            <person name="Racz N."/>
            <person name="Riley R."/>
            <person name="Savchenko A."/>
            <person name="Shiryaev A."/>
            <person name="Soop K."/>
            <person name="Spirin V."/>
            <person name="Szebenyi C."/>
            <person name="Tomsovsky M."/>
            <person name="Tulloss R.E."/>
            <person name="Uehling J."/>
            <person name="Grigoriev I.V."/>
            <person name="Vagvolgyi C."/>
            <person name="Papp T."/>
            <person name="Martin F.M."/>
            <person name="Miettinen O."/>
            <person name="Hibbett D.S."/>
            <person name="Nagy L.G."/>
        </authorList>
    </citation>
    <scope>NUCLEOTIDE SEQUENCE [LARGE SCALE GENOMIC DNA]</scope>
    <source>
        <strain evidence="2 3">CBS 166.37</strain>
    </source>
</reference>
<evidence type="ECO:0000313" key="3">
    <source>
        <dbReference type="Proteomes" id="UP000308652"/>
    </source>
</evidence>
<sequence length="98" mass="10624">MHIRGLFLALGVEFLSFTASSSWSNPRAPPITASTPTLNSSSTSMTHFRKLPRNVLTIYNCNTLRCYVSFLIHFCLLVATGRSGHLGSSVDSCAGKTT</sequence>